<dbReference type="InterPro" id="IPR014263">
    <property type="entry name" value="Methanolan_biosynth_EpsI"/>
</dbReference>
<protein>
    <submittedName>
        <fullName evidence="2">EpsI family protein</fullName>
    </submittedName>
</protein>
<dbReference type="Pfam" id="PF11984">
    <property type="entry name" value="DUF3485"/>
    <property type="match status" value="1"/>
</dbReference>
<dbReference type="RefSeq" id="WP_219748274.1">
    <property type="nucleotide sequence ID" value="NZ_JAHXZN010000002.1"/>
</dbReference>
<dbReference type="EMBL" id="JAHXZN010000002">
    <property type="protein sequence ID" value="MBW6530829.1"/>
    <property type="molecule type" value="Genomic_DNA"/>
</dbReference>
<proteinExistence type="predicted"/>
<dbReference type="NCBIfam" id="NF045608">
    <property type="entry name" value="EpsI_type_V"/>
    <property type="match status" value="1"/>
</dbReference>
<reference evidence="2 3" key="1">
    <citation type="submission" date="2021-07" db="EMBL/GenBank/DDBJ databases">
        <title>Sphingomonas sp.</title>
        <authorList>
            <person name="Feng G."/>
            <person name="Li J."/>
            <person name="Pan M."/>
        </authorList>
    </citation>
    <scope>NUCLEOTIDE SEQUENCE [LARGE SCALE GENOMIC DNA]</scope>
    <source>
        <strain evidence="2 3">RRHST34</strain>
    </source>
</reference>
<feature type="domain" description="Methanolan biosynthesis EpsI" evidence="1">
    <location>
        <begin position="21"/>
        <end position="223"/>
    </location>
</feature>
<evidence type="ECO:0000259" key="1">
    <source>
        <dbReference type="Pfam" id="PF11984"/>
    </source>
</evidence>
<keyword evidence="3" id="KW-1185">Reference proteome</keyword>
<sequence length="235" mass="25375">MTEVSGSALPETRLLDRRRALLGGAFLLTAGVAAARVPGNHIDLLGKRKLDALIPAHVGSWSFYSKSGLVTPPPDQLSDLLYSQLLTRVYLAPDQLPIMLLMAQSSGQTGVLQVHRPEYCYPAGGFTLTDKAVRSVPLPGGQLDATVMTASADNRVEQLMYWTRVGRDMPLSWAQQRWSVARANLRGDVPDAMLVRISTLTHDRDAGLATLAAFTRALFAAVPADVRRVLDSAAG</sequence>
<dbReference type="Proteomes" id="UP000759103">
    <property type="component" value="Unassembled WGS sequence"/>
</dbReference>
<dbReference type="NCBIfam" id="TIGR02914">
    <property type="entry name" value="EpsI_fam"/>
    <property type="match status" value="1"/>
</dbReference>
<evidence type="ECO:0000313" key="3">
    <source>
        <dbReference type="Proteomes" id="UP000759103"/>
    </source>
</evidence>
<evidence type="ECO:0000313" key="2">
    <source>
        <dbReference type="EMBL" id="MBW6530829.1"/>
    </source>
</evidence>
<comment type="caution">
    <text evidence="2">The sequence shown here is derived from an EMBL/GenBank/DDBJ whole genome shotgun (WGS) entry which is preliminary data.</text>
</comment>
<gene>
    <name evidence="2" type="ORF">KZ820_08785</name>
</gene>
<name>A0ABS7BMJ0_9SPHN</name>
<organism evidence="2 3">
    <name type="scientific">Sphingomonas citri</name>
    <dbReference type="NCBI Taxonomy" id="2862499"/>
    <lineage>
        <taxon>Bacteria</taxon>
        <taxon>Pseudomonadati</taxon>
        <taxon>Pseudomonadota</taxon>
        <taxon>Alphaproteobacteria</taxon>
        <taxon>Sphingomonadales</taxon>
        <taxon>Sphingomonadaceae</taxon>
        <taxon>Sphingomonas</taxon>
    </lineage>
</organism>
<dbReference type="InterPro" id="IPR054654">
    <property type="entry name" value="EpsI_type_V_pred"/>
</dbReference>
<accession>A0ABS7BMJ0</accession>